<dbReference type="Gene3D" id="3.40.190.10">
    <property type="entry name" value="Periplasmic binding protein-like II"/>
    <property type="match status" value="2"/>
</dbReference>
<sequence>MKKKVMSILLAAAMVLPFTGAAAVEAADGEGNVTISILSRYGDDTAVDAKAFREGVEEYKAAHPEVTVVDESITDETQFNNKFKTAMATGDMPTIFMTYGGGTARSYVESGLVADLTKDLEADAQWYNTFNENMFDMIKFDGIDGIYGIPYAAYADSLFCNKAMFDKYGIELPETIEEFEAACDKFLENGVTPLPVGDKSTFRGGHLFALLMAKRSGNEVALKLASREASYEDDAVKDVLTTMKSWADKGYLGDSITTLDGEGECQLFLTGQSPMTFRNAYFIGRVTGEMENPEDVVNMAFPYYSDYTQYQNAWHGGSSDIFSISSGATEEEKAAALELLKTCTQEKYMMQRNEESAGGYVSVLKEIPPLENQPQITTDFQDNFAKAEILLTEPAEYDPNAGLRDATRTAIQAMWAGESVEDTIETIQSVIDSE</sequence>
<accession>A0AB73T0I9</accession>
<evidence type="ECO:0000313" key="7">
    <source>
        <dbReference type="EMBL" id="PWJ73308.1"/>
    </source>
</evidence>
<gene>
    <name evidence="7" type="ORF">C7383_11394</name>
</gene>
<evidence type="ECO:0000256" key="6">
    <source>
        <dbReference type="SAM" id="SignalP"/>
    </source>
</evidence>
<evidence type="ECO:0000256" key="1">
    <source>
        <dbReference type="ARBA" id="ARBA00022475"/>
    </source>
</evidence>
<keyword evidence="2 6" id="KW-0732">Signal</keyword>
<comment type="caution">
    <text evidence="7">The sequence shown here is derived from an EMBL/GenBank/DDBJ whole genome shotgun (WGS) entry which is preliminary data.</text>
</comment>
<organism evidence="7 8">
    <name type="scientific">Murimonas intestini</name>
    <dbReference type="NCBI Taxonomy" id="1337051"/>
    <lineage>
        <taxon>Bacteria</taxon>
        <taxon>Bacillati</taxon>
        <taxon>Bacillota</taxon>
        <taxon>Clostridia</taxon>
        <taxon>Lachnospirales</taxon>
        <taxon>Lachnospiraceae</taxon>
        <taxon>Murimonas</taxon>
    </lineage>
</organism>
<feature type="chain" id="PRO_5044501422" evidence="6">
    <location>
        <begin position="23"/>
        <end position="434"/>
    </location>
</feature>
<dbReference type="PANTHER" id="PTHR43649:SF33">
    <property type="entry name" value="POLYGALACTURONAN_RHAMNOGALACTURONAN-BINDING PROTEIN YTCQ"/>
    <property type="match status" value="1"/>
</dbReference>
<dbReference type="InterPro" id="IPR006059">
    <property type="entry name" value="SBP"/>
</dbReference>
<keyword evidence="3" id="KW-0472">Membrane</keyword>
<dbReference type="RefSeq" id="WP_109747848.1">
    <property type="nucleotide sequence ID" value="NZ_JANKBI010000022.1"/>
</dbReference>
<feature type="signal peptide" evidence="6">
    <location>
        <begin position="1"/>
        <end position="22"/>
    </location>
</feature>
<name>A0AB73T0I9_9FIRM</name>
<dbReference type="Pfam" id="PF01547">
    <property type="entry name" value="SBP_bac_1"/>
    <property type="match status" value="1"/>
</dbReference>
<keyword evidence="8" id="KW-1185">Reference proteome</keyword>
<dbReference type="AlphaFoldDB" id="A0AB73T0I9"/>
<evidence type="ECO:0000256" key="3">
    <source>
        <dbReference type="ARBA" id="ARBA00023136"/>
    </source>
</evidence>
<reference evidence="7 8" key="1">
    <citation type="submission" date="2018-05" db="EMBL/GenBank/DDBJ databases">
        <authorList>
            <person name="Goeker M."/>
            <person name="Huntemann M."/>
            <person name="Clum A."/>
            <person name="Pillay M."/>
            <person name="Palaniappan K."/>
            <person name="Varghese N."/>
            <person name="Mikhailova N."/>
            <person name="Stamatis D."/>
            <person name="Reddy T."/>
            <person name="Daum C."/>
            <person name="Shapiro N."/>
            <person name="Ivanova N."/>
            <person name="Kyrpides N."/>
            <person name="Woyke T."/>
        </authorList>
    </citation>
    <scope>NUCLEOTIDE SEQUENCE [LARGE SCALE GENOMIC DNA]</scope>
    <source>
        <strain evidence="7 8">DSM 26524</strain>
    </source>
</reference>
<dbReference type="Proteomes" id="UP000245412">
    <property type="component" value="Unassembled WGS sequence"/>
</dbReference>
<protein>
    <submittedName>
        <fullName evidence="7">ABC-type glycerol-3-phosphate transport system substrate-binding protein</fullName>
    </submittedName>
</protein>
<dbReference type="PANTHER" id="PTHR43649">
    <property type="entry name" value="ARABINOSE-BINDING PROTEIN-RELATED"/>
    <property type="match status" value="1"/>
</dbReference>
<evidence type="ECO:0000256" key="5">
    <source>
        <dbReference type="ARBA" id="ARBA00023288"/>
    </source>
</evidence>
<keyword evidence="4" id="KW-0564">Palmitate</keyword>
<dbReference type="InterPro" id="IPR050490">
    <property type="entry name" value="Bact_solute-bd_prot1"/>
</dbReference>
<evidence type="ECO:0000256" key="2">
    <source>
        <dbReference type="ARBA" id="ARBA00022729"/>
    </source>
</evidence>
<keyword evidence="5" id="KW-0449">Lipoprotein</keyword>
<evidence type="ECO:0000313" key="8">
    <source>
        <dbReference type="Proteomes" id="UP000245412"/>
    </source>
</evidence>
<keyword evidence="1" id="KW-1003">Cell membrane</keyword>
<dbReference type="EMBL" id="QGGY01000013">
    <property type="protein sequence ID" value="PWJ73308.1"/>
    <property type="molecule type" value="Genomic_DNA"/>
</dbReference>
<dbReference type="SUPFAM" id="SSF53850">
    <property type="entry name" value="Periplasmic binding protein-like II"/>
    <property type="match status" value="1"/>
</dbReference>
<evidence type="ECO:0000256" key="4">
    <source>
        <dbReference type="ARBA" id="ARBA00023139"/>
    </source>
</evidence>
<proteinExistence type="predicted"/>